<evidence type="ECO:0000313" key="2">
    <source>
        <dbReference type="Proteomes" id="UP000324222"/>
    </source>
</evidence>
<reference evidence="1 2" key="1">
    <citation type="submission" date="2019-05" db="EMBL/GenBank/DDBJ databases">
        <title>Another draft genome of Portunus trituberculatus and its Hox gene families provides insights of decapod evolution.</title>
        <authorList>
            <person name="Jeong J.-H."/>
            <person name="Song I."/>
            <person name="Kim S."/>
            <person name="Choi T."/>
            <person name="Kim D."/>
            <person name="Ryu S."/>
            <person name="Kim W."/>
        </authorList>
    </citation>
    <scope>NUCLEOTIDE SEQUENCE [LARGE SCALE GENOMIC DNA]</scope>
    <source>
        <tissue evidence="1">Muscle</tissue>
    </source>
</reference>
<name>A0A5B7IUC8_PORTR</name>
<comment type="caution">
    <text evidence="1">The sequence shown here is derived from an EMBL/GenBank/DDBJ whole genome shotgun (WGS) entry which is preliminary data.</text>
</comment>
<organism evidence="1 2">
    <name type="scientific">Portunus trituberculatus</name>
    <name type="common">Swimming crab</name>
    <name type="synonym">Neptunus trituberculatus</name>
    <dbReference type="NCBI Taxonomy" id="210409"/>
    <lineage>
        <taxon>Eukaryota</taxon>
        <taxon>Metazoa</taxon>
        <taxon>Ecdysozoa</taxon>
        <taxon>Arthropoda</taxon>
        <taxon>Crustacea</taxon>
        <taxon>Multicrustacea</taxon>
        <taxon>Malacostraca</taxon>
        <taxon>Eumalacostraca</taxon>
        <taxon>Eucarida</taxon>
        <taxon>Decapoda</taxon>
        <taxon>Pleocyemata</taxon>
        <taxon>Brachyura</taxon>
        <taxon>Eubrachyura</taxon>
        <taxon>Portunoidea</taxon>
        <taxon>Portunidae</taxon>
        <taxon>Portuninae</taxon>
        <taxon>Portunus</taxon>
    </lineage>
</organism>
<protein>
    <submittedName>
        <fullName evidence="1">Uncharacterized protein</fullName>
    </submittedName>
</protein>
<dbReference type="EMBL" id="VSRR010080067">
    <property type="protein sequence ID" value="MPC89151.1"/>
    <property type="molecule type" value="Genomic_DNA"/>
</dbReference>
<keyword evidence="2" id="KW-1185">Reference proteome</keyword>
<sequence length="8" mass="1002">MPGEQRWV</sequence>
<evidence type="ECO:0000313" key="1">
    <source>
        <dbReference type="EMBL" id="MPC89151.1"/>
    </source>
</evidence>
<accession>A0A5B7IUC8</accession>
<dbReference type="Proteomes" id="UP000324222">
    <property type="component" value="Unassembled WGS sequence"/>
</dbReference>
<gene>
    <name evidence="1" type="ORF">E2C01_084084</name>
</gene>
<proteinExistence type="predicted"/>